<protein>
    <submittedName>
        <fullName evidence="1">Uncharacterized protein</fullName>
    </submittedName>
</protein>
<comment type="caution">
    <text evidence="1">The sequence shown here is derived from an EMBL/GenBank/DDBJ whole genome shotgun (WGS) entry which is preliminary data.</text>
</comment>
<evidence type="ECO:0000313" key="1">
    <source>
        <dbReference type="EMBL" id="SDW25407.1"/>
    </source>
</evidence>
<sequence>MAQDLKLEIFRITIKERHSRDDKILSFSKLFDKLETDDKENKFHQFLQDFIKFFDDKFQINKQKTKGISHNSDMKHSIRSTKNIIDFEFVGGNTGSEQGVYAIENSKIQVDTINGDKIVSMPFYVKLWLPNDYTAGILMIQSYTDYTISRFAKAILQKFFAKYGVTLNIYTFIPKKNKDEFLSKSQVYELQVIKDRITKGKRHLINPIFTDFEKLKVTLSVTNFREPAKTFLNKLLGKRKKNENLIGSDLSDFDIIEREDYDMKIFYIDPKGRKANINISNPDEIKPTIFLDDDIKEIGSEHFNFEKIKEHTDGILEQIKKEIGYAI</sequence>
<name>A0A1H2S1B6_9FLAO</name>
<dbReference type="AlphaFoldDB" id="A0A1H2S1B6"/>
<organism evidence="1 2">
    <name type="scientific">Capnocytophaga granulosa</name>
    <dbReference type="NCBI Taxonomy" id="45242"/>
    <lineage>
        <taxon>Bacteria</taxon>
        <taxon>Pseudomonadati</taxon>
        <taxon>Bacteroidota</taxon>
        <taxon>Flavobacteriia</taxon>
        <taxon>Flavobacteriales</taxon>
        <taxon>Flavobacteriaceae</taxon>
        <taxon>Capnocytophaga</taxon>
    </lineage>
</organism>
<proteinExistence type="predicted"/>
<dbReference type="EMBL" id="FNND01000001">
    <property type="protein sequence ID" value="SDW25407.1"/>
    <property type="molecule type" value="Genomic_DNA"/>
</dbReference>
<dbReference type="GeneID" id="85017514"/>
<keyword evidence="2" id="KW-1185">Reference proteome</keyword>
<gene>
    <name evidence="1" type="ORF">SAMN05444420_101632</name>
</gene>
<dbReference type="RefSeq" id="WP_016419872.1">
    <property type="nucleotide sequence ID" value="NZ_FNND01000001.1"/>
</dbReference>
<reference evidence="1 2" key="1">
    <citation type="submission" date="2016-10" db="EMBL/GenBank/DDBJ databases">
        <authorList>
            <person name="Varghese N."/>
            <person name="Submissions S."/>
        </authorList>
    </citation>
    <scope>NUCLEOTIDE SEQUENCE [LARGE SCALE GENOMIC DNA]</scope>
    <source>
        <strain evidence="1 2">DSM 11449</strain>
    </source>
</reference>
<dbReference type="Proteomes" id="UP000182771">
    <property type="component" value="Unassembled WGS sequence"/>
</dbReference>
<evidence type="ECO:0000313" key="2">
    <source>
        <dbReference type="Proteomes" id="UP000182771"/>
    </source>
</evidence>
<dbReference type="OrthoDB" id="1442380at2"/>
<accession>A0A1H2S1B6</accession>